<dbReference type="CDD" id="cd06127">
    <property type="entry name" value="DEDDh"/>
    <property type="match status" value="1"/>
</dbReference>
<dbReference type="GO" id="GO:0005829">
    <property type="term" value="C:cytosol"/>
    <property type="evidence" value="ECO:0007669"/>
    <property type="project" value="TreeGrafter"/>
</dbReference>
<keyword evidence="4" id="KW-0548">Nucleotidyltransferase</keyword>
<evidence type="ECO:0000313" key="4">
    <source>
        <dbReference type="EMBL" id="AEB14935.1"/>
    </source>
</evidence>
<dbReference type="InterPro" id="IPR012337">
    <property type="entry name" value="RNaseH-like_sf"/>
</dbReference>
<dbReference type="InterPro" id="IPR036397">
    <property type="entry name" value="RNaseH_sf"/>
</dbReference>
<dbReference type="InterPro" id="IPR013520">
    <property type="entry name" value="Ribonucl_H"/>
</dbReference>
<dbReference type="FunFam" id="3.30.420.10:FF:000045">
    <property type="entry name" value="3'-5' exonuclease DinG"/>
    <property type="match status" value="1"/>
</dbReference>
<dbReference type="EMBL" id="CP002631">
    <property type="protein sequence ID" value="AEB14935.1"/>
    <property type="molecule type" value="Genomic_DNA"/>
</dbReference>
<evidence type="ECO:0000259" key="3">
    <source>
        <dbReference type="SMART" id="SM00479"/>
    </source>
</evidence>
<comment type="function">
    <text evidence="1">DNA polymerase III is a complex, multichain enzyme responsible for most of the replicative synthesis in bacteria. The epsilon subunit contain the editing function and is a proofreading 3'-5' exonuclease.</text>
</comment>
<feature type="domain" description="Exonuclease" evidence="3">
    <location>
        <begin position="21"/>
        <end position="196"/>
    </location>
</feature>
<organism evidence="4 5">
    <name type="scientific">Treponema succinifaciens (strain ATCC 33096 / DSM 2489 / 6091)</name>
    <dbReference type="NCBI Taxonomy" id="869209"/>
    <lineage>
        <taxon>Bacteria</taxon>
        <taxon>Pseudomonadati</taxon>
        <taxon>Spirochaetota</taxon>
        <taxon>Spirochaetia</taxon>
        <taxon>Spirochaetales</taxon>
        <taxon>Treponemataceae</taxon>
        <taxon>Treponema</taxon>
    </lineage>
</organism>
<dbReference type="GO" id="GO:0003677">
    <property type="term" value="F:DNA binding"/>
    <property type="evidence" value="ECO:0007669"/>
    <property type="project" value="InterPro"/>
</dbReference>
<dbReference type="PANTHER" id="PTHR30231">
    <property type="entry name" value="DNA POLYMERASE III SUBUNIT EPSILON"/>
    <property type="match status" value="1"/>
</dbReference>
<gene>
    <name evidence="4" type="ordered locus">Tresu_2064</name>
</gene>
<accession>F2NW80</accession>
<dbReference type="KEGG" id="tsu:Tresu_2064"/>
<name>F2NW80_TRES6</name>
<dbReference type="Proteomes" id="UP000006852">
    <property type="component" value="Chromosome"/>
</dbReference>
<reference evidence="4 5" key="1">
    <citation type="journal article" date="2011" name="Stand. Genomic Sci.">
        <title>Complete genome sequence of Treponema succinifaciens type strain (6091).</title>
        <authorList>
            <person name="Han C."/>
            <person name="Gronow S."/>
            <person name="Teshima H."/>
            <person name="Lapidus A."/>
            <person name="Nolan M."/>
            <person name="Lucas S."/>
            <person name="Hammon N."/>
            <person name="Deshpande S."/>
            <person name="Cheng J.F."/>
            <person name="Zeytun A."/>
            <person name="Tapia R."/>
            <person name="Goodwin L."/>
            <person name="Pitluck S."/>
            <person name="Liolios K."/>
            <person name="Pagani I."/>
            <person name="Ivanova N."/>
            <person name="Mavromatis K."/>
            <person name="Mikhailova N."/>
            <person name="Huntemann M."/>
            <person name="Pati A."/>
            <person name="Chen A."/>
            <person name="Palaniappan K."/>
            <person name="Land M."/>
            <person name="Hauser L."/>
            <person name="Brambilla E.M."/>
            <person name="Rohde M."/>
            <person name="Goker M."/>
            <person name="Woyke T."/>
            <person name="Bristow J."/>
            <person name="Eisen J.A."/>
            <person name="Markowitz V."/>
            <person name="Hugenholtz P."/>
            <person name="Kyrpides N.C."/>
            <person name="Klenk H.P."/>
            <person name="Detter J.C."/>
        </authorList>
    </citation>
    <scope>NUCLEOTIDE SEQUENCE [LARGE SCALE GENOMIC DNA]</scope>
    <source>
        <strain evidence="5">ATCC 33096 / DSM 2489 / 6091</strain>
    </source>
</reference>
<evidence type="ECO:0000256" key="2">
    <source>
        <dbReference type="ARBA" id="ARBA00026073"/>
    </source>
</evidence>
<dbReference type="AlphaFoldDB" id="F2NW80"/>
<dbReference type="PANTHER" id="PTHR30231:SF41">
    <property type="entry name" value="DNA POLYMERASE III SUBUNIT EPSILON"/>
    <property type="match status" value="1"/>
</dbReference>
<keyword evidence="5" id="KW-1185">Reference proteome</keyword>
<dbReference type="RefSeq" id="WP_013702189.1">
    <property type="nucleotide sequence ID" value="NC_015385.1"/>
</dbReference>
<dbReference type="eggNOG" id="COG0847">
    <property type="taxonomic scope" value="Bacteria"/>
</dbReference>
<dbReference type="OrthoDB" id="9804290at2"/>
<dbReference type="SUPFAM" id="SSF53098">
    <property type="entry name" value="Ribonuclease H-like"/>
    <property type="match status" value="1"/>
</dbReference>
<dbReference type="InterPro" id="IPR006054">
    <property type="entry name" value="DnaQ"/>
</dbReference>
<reference evidence="5" key="2">
    <citation type="submission" date="2011-04" db="EMBL/GenBank/DDBJ databases">
        <title>The complete genome of chromosome of Treponema succinifaciens DSM 2489.</title>
        <authorList>
            <person name="Lucas S."/>
            <person name="Copeland A."/>
            <person name="Lapidus A."/>
            <person name="Bruce D."/>
            <person name="Goodwin L."/>
            <person name="Pitluck S."/>
            <person name="Peters L."/>
            <person name="Kyrpides N."/>
            <person name="Mavromatis K."/>
            <person name="Ivanova N."/>
            <person name="Ovchinnikova G."/>
            <person name="Teshima H."/>
            <person name="Detter J.C."/>
            <person name="Tapia R."/>
            <person name="Han C."/>
            <person name="Land M."/>
            <person name="Hauser L."/>
            <person name="Markowitz V."/>
            <person name="Cheng J.-F."/>
            <person name="Hugenholtz P."/>
            <person name="Woyke T."/>
            <person name="Wu D."/>
            <person name="Gronow S."/>
            <person name="Wellnitz S."/>
            <person name="Brambilla E."/>
            <person name="Klenk H.-P."/>
            <person name="Eisen J.A."/>
        </authorList>
    </citation>
    <scope>NUCLEOTIDE SEQUENCE [LARGE SCALE GENOMIC DNA]</scope>
    <source>
        <strain evidence="5">ATCC 33096 / DSM 2489 / 6091</strain>
    </source>
</reference>
<dbReference type="STRING" id="869209.Tresu_2064"/>
<dbReference type="NCBIfam" id="TIGR00573">
    <property type="entry name" value="dnaq"/>
    <property type="match status" value="1"/>
</dbReference>
<dbReference type="GO" id="GO:0045004">
    <property type="term" value="P:DNA replication proofreading"/>
    <property type="evidence" value="ECO:0007669"/>
    <property type="project" value="TreeGrafter"/>
</dbReference>
<keyword evidence="4" id="KW-0808">Transferase</keyword>
<evidence type="ECO:0000256" key="1">
    <source>
        <dbReference type="ARBA" id="ARBA00025483"/>
    </source>
</evidence>
<evidence type="ECO:0000313" key="5">
    <source>
        <dbReference type="Proteomes" id="UP000006852"/>
    </source>
</evidence>
<dbReference type="GO" id="GO:0008408">
    <property type="term" value="F:3'-5' exonuclease activity"/>
    <property type="evidence" value="ECO:0007669"/>
    <property type="project" value="TreeGrafter"/>
</dbReference>
<dbReference type="Pfam" id="PF00929">
    <property type="entry name" value="RNase_T"/>
    <property type="match status" value="1"/>
</dbReference>
<dbReference type="Gene3D" id="3.30.420.10">
    <property type="entry name" value="Ribonuclease H-like superfamily/Ribonuclease H"/>
    <property type="match status" value="1"/>
</dbReference>
<comment type="subunit">
    <text evidence="2">DNA polymerase III contains a core (composed of alpha, epsilon and theta chains) that associates with a tau subunit. This core dimerizes to form the POLIII' complex. PolIII' associates with the gamma complex (composed of gamma, delta, delta', psi and chi chains) and with the beta chain to form the complete DNA polymerase III complex.</text>
</comment>
<dbReference type="GO" id="GO:0003887">
    <property type="term" value="F:DNA-directed DNA polymerase activity"/>
    <property type="evidence" value="ECO:0007669"/>
    <property type="project" value="UniProtKB-EC"/>
</dbReference>
<dbReference type="EC" id="2.7.7.7" evidence="4"/>
<dbReference type="GeneID" id="302999186"/>
<sequence>MAFKIFNSFRNLAREFYSGKTFVAFDTETTGLKAEKEFIIEIGAVKFNCDGIIGEPFDILIKPPIELPQFIKDLTHITDKMISCCPCAKEAVPQFLNFVGGKETVLVAHNAQFDLGFINSELKRFSHPELPNVCIDTLNASRWAYPDFIKEQEKGQYKLQSLAKRFGIEAKAAHRANDDARLCMEIFKRIISDTMDKQKNFSIDKIKRNPVQIELF</sequence>
<dbReference type="HOGENOM" id="CLU_047806_7_0_12"/>
<dbReference type="SMART" id="SM00479">
    <property type="entry name" value="EXOIII"/>
    <property type="match status" value="1"/>
</dbReference>
<protein>
    <submittedName>
        <fullName evidence="4">DNA polymerase III, epsilon subunit</fullName>
        <ecNumber evidence="4">2.7.7.7</ecNumber>
    </submittedName>
</protein>
<proteinExistence type="predicted"/>